<protein>
    <submittedName>
        <fullName evidence="1">Uncharacterized protein</fullName>
    </submittedName>
</protein>
<accession>A0A3B0V2V6</accession>
<proteinExistence type="predicted"/>
<name>A0A3B0V2V6_9ZZZZ</name>
<dbReference type="EMBL" id="UOEW01000020">
    <property type="protein sequence ID" value="VAW33082.1"/>
    <property type="molecule type" value="Genomic_DNA"/>
</dbReference>
<organism evidence="1">
    <name type="scientific">hydrothermal vent metagenome</name>
    <dbReference type="NCBI Taxonomy" id="652676"/>
    <lineage>
        <taxon>unclassified sequences</taxon>
        <taxon>metagenomes</taxon>
        <taxon>ecological metagenomes</taxon>
    </lineage>
</organism>
<gene>
    <name evidence="1" type="ORF">MNBD_GAMMA01-2117</name>
</gene>
<sequence length="287" mass="30575">MNRQNLANLTTQYQQVYLVYCYKVMQYLQALTWLAEQKHTENQTNTTKVKPKSVSGVKKLAQEVNWEKPTLKSLKHQEKPNVSTIVALGFPNGAMSAAFRVAFNELQGWYPGKTINGQLVDRDGDPKPPGNMILNKAGYWQIDGGTGNFAGAAQENAFGSDYNNGIDSSLSVGAGETNFLFRGTSTEVFKNSSGCVITVDCSLYGLGGAATVNASVKYTWAAFDSNSTKPTIGLFGKLAFGKNGYSAGTSTGVNGNNSFSVSGSKSTGLALAAGVKICNSYNNGSCN</sequence>
<dbReference type="AlphaFoldDB" id="A0A3B0V2V6"/>
<evidence type="ECO:0000313" key="1">
    <source>
        <dbReference type="EMBL" id="VAW33082.1"/>
    </source>
</evidence>
<reference evidence="1" key="1">
    <citation type="submission" date="2018-06" db="EMBL/GenBank/DDBJ databases">
        <authorList>
            <person name="Zhirakovskaya E."/>
        </authorList>
    </citation>
    <scope>NUCLEOTIDE SEQUENCE</scope>
</reference>